<evidence type="ECO:0000313" key="7">
    <source>
        <dbReference type="Proteomes" id="UP001278500"/>
    </source>
</evidence>
<keyword evidence="2" id="KW-0479">Metal-binding</keyword>
<dbReference type="InterPro" id="IPR013154">
    <property type="entry name" value="ADH-like_N"/>
</dbReference>
<dbReference type="Pfam" id="PF08240">
    <property type="entry name" value="ADH_N"/>
    <property type="match status" value="1"/>
</dbReference>
<dbReference type="Gene3D" id="3.90.180.10">
    <property type="entry name" value="Medium-chain alcohol dehydrogenases, catalytic domain"/>
    <property type="match status" value="1"/>
</dbReference>
<evidence type="ECO:0000256" key="4">
    <source>
        <dbReference type="ARBA" id="ARBA00023002"/>
    </source>
</evidence>
<dbReference type="SUPFAM" id="SSF50129">
    <property type="entry name" value="GroES-like"/>
    <property type="match status" value="1"/>
</dbReference>
<gene>
    <name evidence="6" type="ORF">B0H65DRAFT_389409</name>
</gene>
<evidence type="ECO:0000259" key="5">
    <source>
        <dbReference type="Pfam" id="PF08240"/>
    </source>
</evidence>
<dbReference type="GO" id="GO:0046872">
    <property type="term" value="F:metal ion binding"/>
    <property type="evidence" value="ECO:0007669"/>
    <property type="project" value="UniProtKB-KW"/>
</dbReference>
<evidence type="ECO:0000256" key="3">
    <source>
        <dbReference type="ARBA" id="ARBA00022833"/>
    </source>
</evidence>
<reference evidence="6" key="1">
    <citation type="journal article" date="2023" name="Mol. Phylogenet. Evol.">
        <title>Genome-scale phylogeny and comparative genomics of the fungal order Sordariales.</title>
        <authorList>
            <person name="Hensen N."/>
            <person name="Bonometti L."/>
            <person name="Westerberg I."/>
            <person name="Brannstrom I.O."/>
            <person name="Guillou S."/>
            <person name="Cros-Aarteil S."/>
            <person name="Calhoun S."/>
            <person name="Haridas S."/>
            <person name="Kuo A."/>
            <person name="Mondo S."/>
            <person name="Pangilinan J."/>
            <person name="Riley R."/>
            <person name="LaButti K."/>
            <person name="Andreopoulos B."/>
            <person name="Lipzen A."/>
            <person name="Chen C."/>
            <person name="Yan M."/>
            <person name="Daum C."/>
            <person name="Ng V."/>
            <person name="Clum A."/>
            <person name="Steindorff A."/>
            <person name="Ohm R.A."/>
            <person name="Martin F."/>
            <person name="Silar P."/>
            <person name="Natvig D.O."/>
            <person name="Lalanne C."/>
            <person name="Gautier V."/>
            <person name="Ament-Velasquez S.L."/>
            <person name="Kruys A."/>
            <person name="Hutchinson M.I."/>
            <person name="Powell A.J."/>
            <person name="Barry K."/>
            <person name="Miller A.N."/>
            <person name="Grigoriev I.V."/>
            <person name="Debuchy R."/>
            <person name="Gladieux P."/>
            <person name="Hiltunen Thoren M."/>
            <person name="Johannesson H."/>
        </authorList>
    </citation>
    <scope>NUCLEOTIDE SEQUENCE</scope>
    <source>
        <strain evidence="6">CBS 560.94</strain>
    </source>
</reference>
<sequence length="81" mass="8306">MAGPAPSLPATMQALRITSFGAPYTLTTIPVPSPSTLRPHDLLVKVAVASHCHTDTIIRLGAIPSIPLPLTGSHEGSGTVV</sequence>
<accession>A0AAE0JK03</accession>
<organism evidence="6 7">
    <name type="scientific">Neurospora tetraspora</name>
    <dbReference type="NCBI Taxonomy" id="94610"/>
    <lineage>
        <taxon>Eukaryota</taxon>
        <taxon>Fungi</taxon>
        <taxon>Dikarya</taxon>
        <taxon>Ascomycota</taxon>
        <taxon>Pezizomycotina</taxon>
        <taxon>Sordariomycetes</taxon>
        <taxon>Sordariomycetidae</taxon>
        <taxon>Sordariales</taxon>
        <taxon>Sordariaceae</taxon>
        <taxon>Neurospora</taxon>
    </lineage>
</organism>
<feature type="domain" description="Alcohol dehydrogenase-like N-terminal" evidence="5">
    <location>
        <begin position="39"/>
        <end position="81"/>
    </location>
</feature>
<comment type="caution">
    <text evidence="6">The sequence shown here is derived from an EMBL/GenBank/DDBJ whole genome shotgun (WGS) entry which is preliminary data.</text>
</comment>
<evidence type="ECO:0000256" key="1">
    <source>
        <dbReference type="ARBA" id="ARBA00001947"/>
    </source>
</evidence>
<dbReference type="PANTHER" id="PTHR42940">
    <property type="entry name" value="ALCOHOL DEHYDROGENASE 1-RELATED"/>
    <property type="match status" value="1"/>
</dbReference>
<comment type="cofactor">
    <cofactor evidence="1">
        <name>Zn(2+)</name>
        <dbReference type="ChEBI" id="CHEBI:29105"/>
    </cofactor>
</comment>
<dbReference type="Proteomes" id="UP001278500">
    <property type="component" value="Unassembled WGS sequence"/>
</dbReference>
<proteinExistence type="predicted"/>
<dbReference type="GO" id="GO:0004022">
    <property type="term" value="F:alcohol dehydrogenase (NAD+) activity"/>
    <property type="evidence" value="ECO:0007669"/>
    <property type="project" value="TreeGrafter"/>
</dbReference>
<keyword evidence="3" id="KW-0862">Zinc</keyword>
<dbReference type="PANTHER" id="PTHR42940:SF8">
    <property type="entry name" value="VACUOLAR PROTEIN SORTING-ASSOCIATED PROTEIN 11"/>
    <property type="match status" value="1"/>
</dbReference>
<evidence type="ECO:0000313" key="6">
    <source>
        <dbReference type="EMBL" id="KAK3351155.1"/>
    </source>
</evidence>
<dbReference type="RefSeq" id="XP_062684450.1">
    <property type="nucleotide sequence ID" value="XM_062823735.1"/>
</dbReference>
<reference evidence="6" key="2">
    <citation type="submission" date="2023-06" db="EMBL/GenBank/DDBJ databases">
        <authorList>
            <consortium name="Lawrence Berkeley National Laboratory"/>
            <person name="Haridas S."/>
            <person name="Hensen N."/>
            <person name="Bonometti L."/>
            <person name="Westerberg I."/>
            <person name="Brannstrom I.O."/>
            <person name="Guillou S."/>
            <person name="Cros-Aarteil S."/>
            <person name="Calhoun S."/>
            <person name="Kuo A."/>
            <person name="Mondo S."/>
            <person name="Pangilinan J."/>
            <person name="Riley R."/>
            <person name="Labutti K."/>
            <person name="Andreopoulos B."/>
            <person name="Lipzen A."/>
            <person name="Chen C."/>
            <person name="Yanf M."/>
            <person name="Daum C."/>
            <person name="Ng V."/>
            <person name="Clum A."/>
            <person name="Steindorff A."/>
            <person name="Ohm R."/>
            <person name="Martin F."/>
            <person name="Silar P."/>
            <person name="Natvig D."/>
            <person name="Lalanne C."/>
            <person name="Gautier V."/>
            <person name="Ament-Velasquez S.L."/>
            <person name="Kruys A."/>
            <person name="Hutchinson M.I."/>
            <person name="Powell A.J."/>
            <person name="Barry K."/>
            <person name="Miller A.N."/>
            <person name="Grigoriev I.V."/>
            <person name="Debuchy R."/>
            <person name="Gladieux P."/>
            <person name="Thoren M.H."/>
            <person name="Johannesson H."/>
        </authorList>
    </citation>
    <scope>NUCLEOTIDE SEQUENCE</scope>
    <source>
        <strain evidence="6">CBS 560.94</strain>
    </source>
</reference>
<keyword evidence="4" id="KW-0560">Oxidoreductase</keyword>
<feature type="non-terminal residue" evidence="6">
    <location>
        <position position="81"/>
    </location>
</feature>
<evidence type="ECO:0000256" key="2">
    <source>
        <dbReference type="ARBA" id="ARBA00022723"/>
    </source>
</evidence>
<dbReference type="GO" id="GO:0005737">
    <property type="term" value="C:cytoplasm"/>
    <property type="evidence" value="ECO:0007669"/>
    <property type="project" value="TreeGrafter"/>
</dbReference>
<name>A0AAE0JK03_9PEZI</name>
<dbReference type="EMBL" id="JAUEPP010000002">
    <property type="protein sequence ID" value="KAK3351155.1"/>
    <property type="molecule type" value="Genomic_DNA"/>
</dbReference>
<dbReference type="AlphaFoldDB" id="A0AAE0JK03"/>
<dbReference type="GeneID" id="87860889"/>
<keyword evidence="7" id="KW-1185">Reference proteome</keyword>
<protein>
    <submittedName>
        <fullName evidence="6">Chaperonin 10-like protein</fullName>
    </submittedName>
</protein>
<dbReference type="InterPro" id="IPR011032">
    <property type="entry name" value="GroES-like_sf"/>
</dbReference>